<dbReference type="Proteomes" id="UP000076276">
    <property type="component" value="Unassembled WGS sequence"/>
</dbReference>
<accession>A0A151XYD8</accession>
<keyword evidence="3 6" id="KW-0812">Transmembrane</keyword>
<evidence type="ECO:0000256" key="3">
    <source>
        <dbReference type="ARBA" id="ARBA00022692"/>
    </source>
</evidence>
<dbReference type="AlphaFoldDB" id="A0A151XYD8"/>
<feature type="transmembrane region" description="Helical" evidence="6">
    <location>
        <begin position="6"/>
        <end position="23"/>
    </location>
</feature>
<dbReference type="InterPro" id="IPR010664">
    <property type="entry name" value="LipoPS_assembly_LptC-rel"/>
</dbReference>
<organism evidence="7 8">
    <name type="scientific">Acinetobacter pragensis</name>
    <dbReference type="NCBI Taxonomy" id="1806892"/>
    <lineage>
        <taxon>Bacteria</taxon>
        <taxon>Pseudomonadati</taxon>
        <taxon>Pseudomonadota</taxon>
        <taxon>Gammaproteobacteria</taxon>
        <taxon>Moraxellales</taxon>
        <taxon>Moraxellaceae</taxon>
        <taxon>Acinetobacter</taxon>
    </lineage>
</organism>
<evidence type="ECO:0000313" key="7">
    <source>
        <dbReference type="EMBL" id="KYQ70755.1"/>
    </source>
</evidence>
<dbReference type="EMBL" id="LUAW01000045">
    <property type="protein sequence ID" value="KYQ70755.1"/>
    <property type="molecule type" value="Genomic_DNA"/>
</dbReference>
<keyword evidence="4 6" id="KW-1133">Transmembrane helix</keyword>
<evidence type="ECO:0000256" key="2">
    <source>
        <dbReference type="ARBA" id="ARBA00022519"/>
    </source>
</evidence>
<dbReference type="GO" id="GO:0030288">
    <property type="term" value="C:outer membrane-bounded periplasmic space"/>
    <property type="evidence" value="ECO:0007669"/>
    <property type="project" value="TreeGrafter"/>
</dbReference>
<evidence type="ECO:0000313" key="8">
    <source>
        <dbReference type="Proteomes" id="UP000076276"/>
    </source>
</evidence>
<proteinExistence type="predicted"/>
<dbReference type="Gene3D" id="2.60.450.10">
    <property type="entry name" value="Lipopolysaccharide (LPS) transport protein A like domain"/>
    <property type="match status" value="1"/>
</dbReference>
<keyword evidence="1" id="KW-1003">Cell membrane</keyword>
<evidence type="ECO:0000256" key="5">
    <source>
        <dbReference type="ARBA" id="ARBA00023136"/>
    </source>
</evidence>
<reference evidence="7 8" key="1">
    <citation type="submission" date="2016-03" db="EMBL/GenBank/DDBJ databases">
        <title>Acinetobacter genomospecies 28 strain ANC 4149.</title>
        <authorList>
            <person name="Radolfova-Krizova L."/>
            <person name="Nemec A."/>
        </authorList>
    </citation>
    <scope>NUCLEOTIDE SEQUENCE [LARGE SCALE GENOMIC DNA]</scope>
    <source>
        <strain evidence="7 8">ANC 4149</strain>
    </source>
</reference>
<dbReference type="InterPro" id="IPR026265">
    <property type="entry name" value="LptC"/>
</dbReference>
<sequence>MDTKVLYVTAIAIAAVSGGYYYYSGKGNKLQADSARSMNYSAKNINLTQTDEKGKLYIRAQVDRLEQDLQQKTSQLDNLRASMYKDGRVDATFYAKVANGYNDNEKVVLRHQVEATKLMQSGQMVFRTEELTAFPKTREIETDKQVTVESPQADFVSNGLKANLNDGQYEFFNIRGKYEP</sequence>
<dbReference type="NCBIfam" id="TIGR04409">
    <property type="entry name" value="LptC_YrbK"/>
    <property type="match status" value="1"/>
</dbReference>
<dbReference type="InterPro" id="IPR052363">
    <property type="entry name" value="LPS_export_LptC"/>
</dbReference>
<name>A0A151XYD8_9GAMM</name>
<comment type="caution">
    <text evidence="7">The sequence shown here is derived from an EMBL/GenBank/DDBJ whole genome shotgun (WGS) entry which is preliminary data.</text>
</comment>
<dbReference type="Pfam" id="PF06835">
    <property type="entry name" value="LptC"/>
    <property type="match status" value="1"/>
</dbReference>
<evidence type="ECO:0000256" key="1">
    <source>
        <dbReference type="ARBA" id="ARBA00022475"/>
    </source>
</evidence>
<dbReference type="PANTHER" id="PTHR37481">
    <property type="entry name" value="LIPOPOLYSACCHARIDE EXPORT SYSTEM PROTEIN LPTC"/>
    <property type="match status" value="1"/>
</dbReference>
<dbReference type="PANTHER" id="PTHR37481:SF1">
    <property type="entry name" value="LIPOPOLYSACCHARIDE EXPORT SYSTEM PROTEIN LPTC"/>
    <property type="match status" value="1"/>
</dbReference>
<keyword evidence="5 6" id="KW-0472">Membrane</keyword>
<protein>
    <submittedName>
        <fullName evidence="7">LPS export ABC transporter periplasmic protein LptC</fullName>
    </submittedName>
</protein>
<dbReference type="OrthoDB" id="6717529at2"/>
<dbReference type="RefSeq" id="WP_067671573.1">
    <property type="nucleotide sequence ID" value="NZ_CBCSIK010000007.1"/>
</dbReference>
<evidence type="ECO:0000256" key="6">
    <source>
        <dbReference type="SAM" id="Phobius"/>
    </source>
</evidence>
<dbReference type="STRING" id="1806892.AZH43_03275"/>
<dbReference type="GO" id="GO:0015221">
    <property type="term" value="F:lipopolysaccharide transmembrane transporter activity"/>
    <property type="evidence" value="ECO:0007669"/>
    <property type="project" value="InterPro"/>
</dbReference>
<evidence type="ECO:0000256" key="4">
    <source>
        <dbReference type="ARBA" id="ARBA00022989"/>
    </source>
</evidence>
<dbReference type="GO" id="GO:0017089">
    <property type="term" value="F:glycolipid transfer activity"/>
    <property type="evidence" value="ECO:0007669"/>
    <property type="project" value="TreeGrafter"/>
</dbReference>
<gene>
    <name evidence="7" type="ORF">AZH43_03275</name>
</gene>
<dbReference type="GO" id="GO:0005886">
    <property type="term" value="C:plasma membrane"/>
    <property type="evidence" value="ECO:0007669"/>
    <property type="project" value="InterPro"/>
</dbReference>
<keyword evidence="8" id="KW-1185">Reference proteome</keyword>
<keyword evidence="2" id="KW-0997">Cell inner membrane</keyword>